<feature type="signal peptide" evidence="2">
    <location>
        <begin position="1"/>
        <end position="28"/>
    </location>
</feature>
<dbReference type="Proteomes" id="UP000253970">
    <property type="component" value="Unassembled WGS sequence"/>
</dbReference>
<dbReference type="RefSeq" id="WP_114533124.1">
    <property type="nucleotide sequence ID" value="NZ_JADNER010000011.1"/>
</dbReference>
<dbReference type="PROSITE" id="PS51257">
    <property type="entry name" value="PROKAR_LIPOPROTEIN"/>
    <property type="match status" value="1"/>
</dbReference>
<evidence type="ECO:0000256" key="2">
    <source>
        <dbReference type="SAM" id="SignalP"/>
    </source>
</evidence>
<organism evidence="4 5">
    <name type="scientific">Eggerthella lenta</name>
    <name type="common">Eubacterium lentum</name>
    <dbReference type="NCBI Taxonomy" id="84112"/>
    <lineage>
        <taxon>Bacteria</taxon>
        <taxon>Bacillati</taxon>
        <taxon>Actinomycetota</taxon>
        <taxon>Coriobacteriia</taxon>
        <taxon>Eggerthellales</taxon>
        <taxon>Eggerthellaceae</taxon>
        <taxon>Eggerthella</taxon>
    </lineage>
</organism>
<gene>
    <name evidence="4" type="ORF">C1875_03995</name>
</gene>
<dbReference type="PANTHER" id="PTHR30535">
    <property type="entry name" value="VITAMIN B12-BINDING PROTEIN"/>
    <property type="match status" value="1"/>
</dbReference>
<protein>
    <submittedName>
        <fullName evidence="4">Iron ABC transporter substrate-binding protein</fullName>
    </submittedName>
</protein>
<dbReference type="PANTHER" id="PTHR30535:SF34">
    <property type="entry name" value="MOLYBDATE-BINDING PROTEIN MOLA"/>
    <property type="match status" value="1"/>
</dbReference>
<dbReference type="Pfam" id="PF01497">
    <property type="entry name" value="Peripla_BP_2"/>
    <property type="match status" value="1"/>
</dbReference>
<evidence type="ECO:0000259" key="3">
    <source>
        <dbReference type="PROSITE" id="PS50983"/>
    </source>
</evidence>
<feature type="domain" description="Fe/B12 periplasmic-binding" evidence="3">
    <location>
        <begin position="69"/>
        <end position="342"/>
    </location>
</feature>
<dbReference type="InterPro" id="IPR002491">
    <property type="entry name" value="ABC_transptr_periplasmic_BD"/>
</dbReference>
<reference evidence="4 5" key="1">
    <citation type="journal article" date="2018" name="Elife">
        <title>Discovery and characterization of a prevalent human gut bacterial enzyme sufficient for the inactivation of a family of plant toxins.</title>
        <authorList>
            <person name="Koppel N."/>
            <person name="Bisanz J.E."/>
            <person name="Pandelia M.E."/>
            <person name="Turnbaugh P.J."/>
            <person name="Balskus E.P."/>
        </authorList>
    </citation>
    <scope>NUCLEOTIDE SEQUENCE [LARGE SCALE GENOMIC DNA]</scope>
    <source>
        <strain evidence="4 5">W1 BHI 6</strain>
    </source>
</reference>
<comment type="caution">
    <text evidence="4">The sequence shown here is derived from an EMBL/GenBank/DDBJ whole genome shotgun (WGS) entry which is preliminary data.</text>
</comment>
<dbReference type="SUPFAM" id="SSF53807">
    <property type="entry name" value="Helical backbone' metal receptor"/>
    <property type="match status" value="1"/>
</dbReference>
<sequence>MIYSKHRGRFAVATAMAIAAALLVTALAGCGTSQDEATQGGAVPEQQASTQTVTDMVGRTVEVPAKAEKVIGIGSSSLRLIAYLEAVDAVVGVEQSELEDNVTCSYRHVYHDTLKNLPVIGDGGSKGVTPNEEAIMQAAPEVVFASIDKDAADSLQEKTGIPVVCLTLSDVVFDQVFYDNVNLVGSIVGKQDRADEIVAYMKDTQQDLEQRTSGIAEADKKTAYAAGISFRGGHGFAGTEAHFPPFEETGVENIADVAGASGAFDIDLEKVTAAQPDCIFVEGSNLPLVKEDYDNNPGYFTELKAVQDRQTYTLISYRFYATNIELALANCYQVGAMAYPDRYKDVDPTAKLDEITEFFLGKKLSADLAAEGYEFKQIDLTDIAA</sequence>
<name>A0A369MMP3_EGGLN</name>
<evidence type="ECO:0000313" key="5">
    <source>
        <dbReference type="Proteomes" id="UP000253970"/>
    </source>
</evidence>
<dbReference type="InterPro" id="IPR050902">
    <property type="entry name" value="ABC_Transporter_SBP"/>
</dbReference>
<evidence type="ECO:0000313" key="4">
    <source>
        <dbReference type="EMBL" id="RDB72217.1"/>
    </source>
</evidence>
<keyword evidence="2" id="KW-0732">Signal</keyword>
<accession>A0A369MMP3</accession>
<dbReference type="EMBL" id="PPTU01000004">
    <property type="protein sequence ID" value="RDB72217.1"/>
    <property type="molecule type" value="Genomic_DNA"/>
</dbReference>
<comment type="similarity">
    <text evidence="1">Belongs to the bacterial solute-binding protein 8 family.</text>
</comment>
<feature type="chain" id="PRO_5039035898" evidence="2">
    <location>
        <begin position="29"/>
        <end position="385"/>
    </location>
</feature>
<dbReference type="PROSITE" id="PS50983">
    <property type="entry name" value="FE_B12_PBP"/>
    <property type="match status" value="1"/>
</dbReference>
<dbReference type="AlphaFoldDB" id="A0A369MMP3"/>
<dbReference type="Gene3D" id="3.40.50.1980">
    <property type="entry name" value="Nitrogenase molybdenum iron protein domain"/>
    <property type="match status" value="2"/>
</dbReference>
<evidence type="ECO:0000256" key="1">
    <source>
        <dbReference type="ARBA" id="ARBA00008814"/>
    </source>
</evidence>
<proteinExistence type="inferred from homology"/>